<dbReference type="RefSeq" id="WP_114466971.1">
    <property type="nucleotide sequence ID" value="NZ_QPJK01000002.1"/>
</dbReference>
<feature type="domain" description="SGNH hydrolase-type esterase" evidence="1">
    <location>
        <begin position="201"/>
        <end position="376"/>
    </location>
</feature>
<name>A0A368Y6H3_9BURK</name>
<keyword evidence="3" id="KW-1185">Reference proteome</keyword>
<gene>
    <name evidence="2" type="ORF">DES41_102118</name>
</gene>
<dbReference type="InterPro" id="IPR013830">
    <property type="entry name" value="SGNH_hydro"/>
</dbReference>
<dbReference type="SUPFAM" id="SSF52266">
    <property type="entry name" value="SGNH hydrolase"/>
    <property type="match status" value="1"/>
</dbReference>
<dbReference type="OrthoDB" id="468550at2"/>
<dbReference type="InterPro" id="IPR036514">
    <property type="entry name" value="SGNH_hydro_sf"/>
</dbReference>
<dbReference type="Gene3D" id="3.40.50.1110">
    <property type="entry name" value="SGNH hydrolase"/>
    <property type="match status" value="1"/>
</dbReference>
<protein>
    <submittedName>
        <fullName evidence="2">Lysophospholipase L1-like esterase</fullName>
    </submittedName>
</protein>
<comment type="caution">
    <text evidence="2">The sequence shown here is derived from an EMBL/GenBank/DDBJ whole genome shotgun (WGS) entry which is preliminary data.</text>
</comment>
<dbReference type="PANTHER" id="PTHR30383">
    <property type="entry name" value="THIOESTERASE 1/PROTEASE 1/LYSOPHOSPHOLIPASE L1"/>
    <property type="match status" value="1"/>
</dbReference>
<evidence type="ECO:0000259" key="1">
    <source>
        <dbReference type="Pfam" id="PF13472"/>
    </source>
</evidence>
<proteinExistence type="predicted"/>
<dbReference type="InterPro" id="IPR054500">
    <property type="entry name" value="Phage_fiber_rpt"/>
</dbReference>
<dbReference type="Proteomes" id="UP000252884">
    <property type="component" value="Unassembled WGS sequence"/>
</dbReference>
<accession>A0A368Y6H3</accession>
<reference evidence="2 3" key="1">
    <citation type="submission" date="2018-07" db="EMBL/GenBank/DDBJ databases">
        <title>Genomic Encyclopedia of Type Strains, Phase IV (KMG-IV): sequencing the most valuable type-strain genomes for metagenomic binning, comparative biology and taxonomic classification.</title>
        <authorList>
            <person name="Goeker M."/>
        </authorList>
    </citation>
    <scope>NUCLEOTIDE SEQUENCE [LARGE SCALE GENOMIC DNA]</scope>
    <source>
        <strain evidence="2 3">DSM 21634</strain>
    </source>
</reference>
<dbReference type="Pfam" id="PF22337">
    <property type="entry name" value="Phage_fiber_rpt"/>
    <property type="match status" value="1"/>
</dbReference>
<evidence type="ECO:0000313" key="3">
    <source>
        <dbReference type="Proteomes" id="UP000252884"/>
    </source>
</evidence>
<dbReference type="EMBL" id="QPJK01000002">
    <property type="protein sequence ID" value="RCW73804.1"/>
    <property type="molecule type" value="Genomic_DNA"/>
</dbReference>
<dbReference type="PANTHER" id="PTHR30383:SF5">
    <property type="entry name" value="SGNH HYDROLASE-TYPE ESTERASE DOMAIN-CONTAINING PROTEIN"/>
    <property type="match status" value="1"/>
</dbReference>
<dbReference type="GO" id="GO:0004622">
    <property type="term" value="F:phosphatidylcholine lysophospholipase activity"/>
    <property type="evidence" value="ECO:0007669"/>
    <property type="project" value="TreeGrafter"/>
</dbReference>
<organism evidence="2 3">
    <name type="scientific">Pseudorhodoferax soli</name>
    <dbReference type="NCBI Taxonomy" id="545864"/>
    <lineage>
        <taxon>Bacteria</taxon>
        <taxon>Pseudomonadati</taxon>
        <taxon>Pseudomonadota</taxon>
        <taxon>Betaproteobacteria</taxon>
        <taxon>Burkholderiales</taxon>
        <taxon>Comamonadaceae</taxon>
    </lineage>
</organism>
<dbReference type="AlphaFoldDB" id="A0A368Y6H3"/>
<dbReference type="InterPro" id="IPR051532">
    <property type="entry name" value="Ester_Hydrolysis_Enzymes"/>
</dbReference>
<evidence type="ECO:0000313" key="2">
    <source>
        <dbReference type="EMBL" id="RCW73804.1"/>
    </source>
</evidence>
<sequence length="580" mass="59617">MPKFTTPTGSTQRYISALDRAQGDSVPGTKKVYADRAAFLQGLADERACIAMGLPVWYDGIDLQVLAEPAAVKRLWTLSTTAGSAAANAAASHGRTAVIAFKKFTLASDDNRVHASTGAPASGMGDNGDLCLDETAGVVYLKTGGAWGQVASLGGGAATPIVDDLTTGGSTAALSAEQGKTLKTLADGKADAFGAPMVVGFVGDSLTSFTEVNTPPLVARDIRGYGSHLIAVAGGAILPGKVLGMSGDITANIVAAMDAWLPTLTTERTIVLYTGTNDLVAGALTAQQLFDQIMSGVGKIKATGRAAIVGLLMPNTSAVTAPKIALRLAVNKLLRDARDQGLVTLVEWDDVPQQASGTIPVSILYDGVHPAPNGAERMGLRLYDVMRPALVPVSPASWAPVGAASPRIVNGVMAGTAGSVAGGASGVVADGWLASNGGTGSTAVCSKVASTDSDPTDWQQVVCTAGSATQYFEFQRQIAGGAGSFAVCAIIEVEVPDDASVLSFHLRTKSWAGTQPGRNHLQENDATKLYTAGTRRRFLRIPAMTVDATEAANMTVYISIEVAAGKTAALRVRRVGSVEV</sequence>
<dbReference type="Pfam" id="PF13472">
    <property type="entry name" value="Lipase_GDSL_2"/>
    <property type="match status" value="1"/>
</dbReference>